<dbReference type="SUPFAM" id="SSF52402">
    <property type="entry name" value="Adenine nucleotide alpha hydrolases-like"/>
    <property type="match status" value="1"/>
</dbReference>
<dbReference type="InterPro" id="IPR014730">
    <property type="entry name" value="ETF_a/b_N"/>
</dbReference>
<comment type="similarity">
    <text evidence="1">Belongs to the ETF beta-subunit/FixA family.</text>
</comment>
<dbReference type="GO" id="GO:0005829">
    <property type="term" value="C:cytosol"/>
    <property type="evidence" value="ECO:0007669"/>
    <property type="project" value="TreeGrafter"/>
</dbReference>
<organism evidence="5">
    <name type="scientific">freshwater metagenome</name>
    <dbReference type="NCBI Taxonomy" id="449393"/>
    <lineage>
        <taxon>unclassified sequences</taxon>
        <taxon>metagenomes</taxon>
        <taxon>ecological metagenomes</taxon>
    </lineage>
</organism>
<name>A0A6J6U4M6_9ZZZZ</name>
<dbReference type="Pfam" id="PF01012">
    <property type="entry name" value="ETF"/>
    <property type="match status" value="1"/>
</dbReference>
<keyword evidence="2" id="KW-0813">Transport</keyword>
<dbReference type="InterPro" id="IPR033948">
    <property type="entry name" value="ETF_beta_N"/>
</dbReference>
<dbReference type="InterPro" id="IPR012255">
    <property type="entry name" value="ETF_b"/>
</dbReference>
<accession>A0A6J6U4M6</accession>
<reference evidence="5" key="1">
    <citation type="submission" date="2020-05" db="EMBL/GenBank/DDBJ databases">
        <authorList>
            <person name="Chiriac C."/>
            <person name="Salcher M."/>
            <person name="Ghai R."/>
            <person name="Kavagutti S V."/>
        </authorList>
    </citation>
    <scope>NUCLEOTIDE SEQUENCE</scope>
</reference>
<evidence type="ECO:0000256" key="1">
    <source>
        <dbReference type="ARBA" id="ARBA00007557"/>
    </source>
</evidence>
<evidence type="ECO:0000256" key="2">
    <source>
        <dbReference type="ARBA" id="ARBA00022448"/>
    </source>
</evidence>
<feature type="domain" description="Electron transfer flavoprotein alpha/beta-subunit N-terminal" evidence="4">
    <location>
        <begin position="83"/>
        <end position="272"/>
    </location>
</feature>
<gene>
    <name evidence="5" type="ORF">UFOPK2809_01006</name>
</gene>
<proteinExistence type="inferred from homology"/>
<dbReference type="AlphaFoldDB" id="A0A6J6U4M6"/>
<dbReference type="PANTHER" id="PTHR21294:SF8">
    <property type="entry name" value="ELECTRON TRANSFER FLAVOPROTEIN SUBUNIT BETA"/>
    <property type="match status" value="1"/>
</dbReference>
<sequence>MSVSAISKTQRETQLGGIRGCDLARTARRGQVPPPSLRWRSRAALLNWLIVQYPGRKGVGVKIAVCVKQVPDTWAEKKLRSDDSTLDREAADGVMNELDEYAVEEALKVQEANGGEITIVTMGPERAGETVRKALSMGADGAIHLVDDAFHGSDALATSYAIATVLTGRGFDLIFFGSESTDARMSVVPAMVAERLGMAQLTFAQKVDVTGTSVTIQRVTDYGFETVEASMPAVVSVVEKINEPRYPSFKGIMAAKKKPVETLSIADAGLDVSQLGQAAAWTVVEDFAARPPKAAGTVVTDEGDGGIKLADFLATQKFI</sequence>
<dbReference type="Gene3D" id="3.40.50.620">
    <property type="entry name" value="HUPs"/>
    <property type="match status" value="1"/>
</dbReference>
<dbReference type="EMBL" id="CAEZZA010000139">
    <property type="protein sequence ID" value="CAB4753557.1"/>
    <property type="molecule type" value="Genomic_DNA"/>
</dbReference>
<dbReference type="CDD" id="cd01714">
    <property type="entry name" value="ETF_beta"/>
    <property type="match status" value="1"/>
</dbReference>
<dbReference type="GO" id="GO:0009055">
    <property type="term" value="F:electron transfer activity"/>
    <property type="evidence" value="ECO:0007669"/>
    <property type="project" value="InterPro"/>
</dbReference>
<dbReference type="PANTHER" id="PTHR21294">
    <property type="entry name" value="ELECTRON TRANSFER FLAVOPROTEIN BETA-SUBUNIT"/>
    <property type="match status" value="1"/>
</dbReference>
<evidence type="ECO:0000259" key="4">
    <source>
        <dbReference type="SMART" id="SM00893"/>
    </source>
</evidence>
<dbReference type="SMART" id="SM00893">
    <property type="entry name" value="ETF"/>
    <property type="match status" value="1"/>
</dbReference>
<evidence type="ECO:0000313" key="5">
    <source>
        <dbReference type="EMBL" id="CAB4753557.1"/>
    </source>
</evidence>
<evidence type="ECO:0000256" key="3">
    <source>
        <dbReference type="ARBA" id="ARBA00022982"/>
    </source>
</evidence>
<keyword evidence="3" id="KW-0249">Electron transport</keyword>
<dbReference type="InterPro" id="IPR014729">
    <property type="entry name" value="Rossmann-like_a/b/a_fold"/>
</dbReference>
<protein>
    <submittedName>
        <fullName evidence="5">Unannotated protein</fullName>
    </submittedName>
</protein>